<reference evidence="1" key="1">
    <citation type="journal article" date="2014" name="Int. J. Syst. Evol. Microbiol.">
        <title>Complete genome sequence of Corynebacterium casei LMG S-19264T (=DSM 44701T), isolated from a smear-ripened cheese.</title>
        <authorList>
            <consortium name="US DOE Joint Genome Institute (JGI-PGF)"/>
            <person name="Walter F."/>
            <person name="Albersmeier A."/>
            <person name="Kalinowski J."/>
            <person name="Ruckert C."/>
        </authorList>
    </citation>
    <scope>NUCLEOTIDE SEQUENCE</scope>
    <source>
        <strain evidence="1">CGMCC 1.12726</strain>
    </source>
</reference>
<gene>
    <name evidence="1" type="ORF">GCM10010960_00010</name>
</gene>
<dbReference type="AlphaFoldDB" id="A0A917CBP8"/>
<dbReference type="EMBL" id="BMFO01000001">
    <property type="protein sequence ID" value="GGF81932.1"/>
    <property type="molecule type" value="Genomic_DNA"/>
</dbReference>
<keyword evidence="2" id="KW-1185">Reference proteome</keyword>
<sequence length="533" mass="58992">MNVVLYRILGNPLPPRHDSRNTLENLRFVLDNEEDLPGCEKRWILNGIVDDALSRACRQLIEQAGHACMIIPFDWETYRRSFLDGSGLPPLPAGQALPPMQARLRHEWIYRHKSLAAINLNRARNAAIDAGRRDADWVLPLDGGTFFKSDDWQEFTEALRQAPDACYALIPMYRLDANEGFREMDASQYMQEPQIAFRRDAPDRFDERLRYGHRDKSELLARLQAPGPWHNWTAAAWENETPLTAVAPGRFIEAGRLYRLQSGAETEVETKESVRHQARFRGVADFTAAIDADLLERRMAELGRTPWILPAAHPALLHTTPAALEARLAHAIMNPPGTEDTLLLPLLAETWLADGTVSQTHYDRIKERLGALLTALEETPAGQAANRGGGVTGTRTHLLKTALALFLRRDADAARLLHNATLRLVLQCAAPPAAGAPQNIAVWLLLARLGAMAGIDLAAYRGVNGESIDALAENARVAFRPAGSPSPHAIESAWALLDGMRRGNGIPPEHPGIAALAGGMPAHWPVFWEQWPS</sequence>
<dbReference type="RefSeq" id="WP_188446409.1">
    <property type="nucleotide sequence ID" value="NZ_BMFO01000001.1"/>
</dbReference>
<dbReference type="Gene3D" id="1.50.10.100">
    <property type="entry name" value="Chondroitin AC/alginate lyase"/>
    <property type="match status" value="1"/>
</dbReference>
<evidence type="ECO:0000313" key="2">
    <source>
        <dbReference type="Proteomes" id="UP000632858"/>
    </source>
</evidence>
<organism evidence="1 2">
    <name type="scientific">Arenimonas maotaiensis</name>
    <dbReference type="NCBI Taxonomy" id="1446479"/>
    <lineage>
        <taxon>Bacteria</taxon>
        <taxon>Pseudomonadati</taxon>
        <taxon>Pseudomonadota</taxon>
        <taxon>Gammaproteobacteria</taxon>
        <taxon>Lysobacterales</taxon>
        <taxon>Lysobacteraceae</taxon>
        <taxon>Arenimonas</taxon>
    </lineage>
</organism>
<accession>A0A917CBP8</accession>
<name>A0A917CBP8_9GAMM</name>
<proteinExistence type="predicted"/>
<dbReference type="CDD" id="cd00761">
    <property type="entry name" value="Glyco_tranf_GTA_type"/>
    <property type="match status" value="1"/>
</dbReference>
<comment type="caution">
    <text evidence="1">The sequence shown here is derived from an EMBL/GenBank/DDBJ whole genome shotgun (WGS) entry which is preliminary data.</text>
</comment>
<evidence type="ECO:0000313" key="1">
    <source>
        <dbReference type="EMBL" id="GGF81932.1"/>
    </source>
</evidence>
<protein>
    <submittedName>
        <fullName evidence="1">Uncharacterized protein</fullName>
    </submittedName>
</protein>
<dbReference type="SUPFAM" id="SSF53448">
    <property type="entry name" value="Nucleotide-diphospho-sugar transferases"/>
    <property type="match status" value="1"/>
</dbReference>
<reference evidence="1" key="2">
    <citation type="submission" date="2020-09" db="EMBL/GenBank/DDBJ databases">
        <authorList>
            <person name="Sun Q."/>
            <person name="Zhou Y."/>
        </authorList>
    </citation>
    <scope>NUCLEOTIDE SEQUENCE</scope>
    <source>
        <strain evidence="1">CGMCC 1.12726</strain>
    </source>
</reference>
<dbReference type="InterPro" id="IPR029044">
    <property type="entry name" value="Nucleotide-diphossugar_trans"/>
</dbReference>
<dbReference type="InterPro" id="IPR008929">
    <property type="entry name" value="Chondroitin_lyas"/>
</dbReference>
<dbReference type="Proteomes" id="UP000632858">
    <property type="component" value="Unassembled WGS sequence"/>
</dbReference>